<dbReference type="GeneID" id="77804327"/>
<dbReference type="RefSeq" id="XP_053027408.1">
    <property type="nucleotide sequence ID" value="XM_053163432.1"/>
</dbReference>
<organism evidence="1 2">
    <name type="scientific">Puccinia triticina</name>
    <dbReference type="NCBI Taxonomy" id="208348"/>
    <lineage>
        <taxon>Eukaryota</taxon>
        <taxon>Fungi</taxon>
        <taxon>Dikarya</taxon>
        <taxon>Basidiomycota</taxon>
        <taxon>Pucciniomycotina</taxon>
        <taxon>Pucciniomycetes</taxon>
        <taxon>Pucciniales</taxon>
        <taxon>Pucciniaceae</taxon>
        <taxon>Puccinia</taxon>
    </lineage>
</organism>
<keyword evidence="2" id="KW-1185">Reference proteome</keyword>
<dbReference type="Proteomes" id="UP001164743">
    <property type="component" value="Chromosome 15A"/>
</dbReference>
<gene>
    <name evidence="1" type="ORF">PtA15_15A245</name>
</gene>
<reference evidence="1" key="1">
    <citation type="submission" date="2022-10" db="EMBL/GenBank/DDBJ databases">
        <title>Puccinia triticina Genome sequencing and assembly.</title>
        <authorList>
            <person name="Li C."/>
        </authorList>
    </citation>
    <scope>NUCLEOTIDE SEQUENCE</scope>
    <source>
        <strain evidence="1">Pt15</strain>
    </source>
</reference>
<name>A0ABY7D2L0_9BASI</name>
<evidence type="ECO:0000313" key="1">
    <source>
        <dbReference type="EMBL" id="WAQ91853.1"/>
    </source>
</evidence>
<accession>A0ABY7D2L0</accession>
<proteinExistence type="predicted"/>
<dbReference type="EMBL" id="CP110435">
    <property type="protein sequence ID" value="WAQ91853.1"/>
    <property type="molecule type" value="Genomic_DNA"/>
</dbReference>
<sequence>MEARNGPVEWQKRLPRLVDAPSTVCVFRRSRGPTFWSKFFVFPVSLDSSYPLRKPPK</sequence>
<evidence type="ECO:0000313" key="2">
    <source>
        <dbReference type="Proteomes" id="UP001164743"/>
    </source>
</evidence>
<protein>
    <submittedName>
        <fullName evidence="1">Uncharacterized protein</fullName>
    </submittedName>
</protein>